<comment type="caution">
    <text evidence="3">The sequence shown here is derived from an EMBL/GenBank/DDBJ whole genome shotgun (WGS) entry which is preliminary data.</text>
</comment>
<gene>
    <name evidence="3" type="ORF">AQJ54_01960</name>
</gene>
<evidence type="ECO:0000256" key="1">
    <source>
        <dbReference type="SAM" id="MobiDB-lite"/>
    </source>
</evidence>
<keyword evidence="2" id="KW-0472">Membrane</keyword>
<protein>
    <recommendedName>
        <fullName evidence="5">Serine/arginine repetitive matrix protein 2</fullName>
    </recommendedName>
</protein>
<evidence type="ECO:0000313" key="4">
    <source>
        <dbReference type="Proteomes" id="UP000054375"/>
    </source>
</evidence>
<keyword evidence="2" id="KW-0812">Transmembrane</keyword>
<dbReference type="EMBL" id="LMWV01000002">
    <property type="protein sequence ID" value="KUN71547.1"/>
    <property type="molecule type" value="Genomic_DNA"/>
</dbReference>
<feature type="region of interest" description="Disordered" evidence="1">
    <location>
        <begin position="143"/>
        <end position="183"/>
    </location>
</feature>
<feature type="region of interest" description="Disordered" evidence="1">
    <location>
        <begin position="1"/>
        <end position="88"/>
    </location>
</feature>
<feature type="transmembrane region" description="Helical" evidence="2">
    <location>
        <begin position="113"/>
        <end position="135"/>
    </location>
</feature>
<feature type="compositionally biased region" description="Basic and acidic residues" evidence="1">
    <location>
        <begin position="157"/>
        <end position="167"/>
    </location>
</feature>
<dbReference type="AlphaFoldDB" id="A0A101SC68"/>
<evidence type="ECO:0008006" key="5">
    <source>
        <dbReference type="Google" id="ProtNLM"/>
    </source>
</evidence>
<organism evidence="3 4">
    <name type="scientific">Streptomyces griseorubiginosus</name>
    <dbReference type="NCBI Taxonomy" id="67304"/>
    <lineage>
        <taxon>Bacteria</taxon>
        <taxon>Bacillati</taxon>
        <taxon>Actinomycetota</taxon>
        <taxon>Actinomycetes</taxon>
        <taxon>Kitasatosporales</taxon>
        <taxon>Streptomycetaceae</taxon>
        <taxon>Streptomyces</taxon>
    </lineage>
</organism>
<dbReference type="Proteomes" id="UP000054375">
    <property type="component" value="Unassembled WGS sequence"/>
</dbReference>
<keyword evidence="2" id="KW-1133">Transmembrane helix</keyword>
<evidence type="ECO:0000313" key="3">
    <source>
        <dbReference type="EMBL" id="KUN71547.1"/>
    </source>
</evidence>
<keyword evidence="4" id="KW-1185">Reference proteome</keyword>
<reference evidence="3 4" key="1">
    <citation type="submission" date="2015-10" db="EMBL/GenBank/DDBJ databases">
        <title>Draft genome sequence of Streptomyces griseorubiginosus DSM 40469, type strain for the species Streptomyces griseorubiginosus.</title>
        <authorList>
            <person name="Ruckert C."/>
            <person name="Winkler A."/>
            <person name="Kalinowski J."/>
            <person name="Kampfer P."/>
            <person name="Glaeser S."/>
        </authorList>
    </citation>
    <scope>NUCLEOTIDE SEQUENCE [LARGE SCALE GENOMIC DNA]</scope>
    <source>
        <strain evidence="3 4">DSM 40469</strain>
    </source>
</reference>
<dbReference type="RefSeq" id="WP_062233201.1">
    <property type="nucleotide sequence ID" value="NZ_JBPJFL010000001.1"/>
</dbReference>
<evidence type="ECO:0000256" key="2">
    <source>
        <dbReference type="SAM" id="Phobius"/>
    </source>
</evidence>
<sequence>MNGWHDGNGYDSGSAAEHGPSEERGRAAWNSGETQAGERPPWAPAETRAGERPPWASAETQTSFVPPRGQELTPPWSAAPTQVSPLVPLPSGPVGSPFPPAPASPAPHRVGRVFAALAVAVLVGVAVGAGVWFLLRDTSLGSRSGAVPAPSVTADASSKRESQKESESPSPSTSPAPGYHRTLDPVGYAVEVPQGWTRTEKQGQAAPVVAYEDPADGRRLQIFRLAEDTPARSLDLAENDPGYGFARQPGSQVLDRASGATWSELAYRYDDSDLGARQVVDHRFEAADGTLYAIRATGPATLSPAQVREPLTRALSSFCPTGAQCG</sequence>
<name>A0A101SC68_9ACTN</name>
<accession>A0A101SC68</accession>
<proteinExistence type="predicted"/>